<reference evidence="9" key="1">
    <citation type="submission" date="2013-10" db="EMBL/GenBank/DDBJ databases">
        <title>Genome sequencing of Onchocerca volvulus.</title>
        <authorList>
            <person name="Cotton J."/>
            <person name="Tsai J."/>
            <person name="Stanley E."/>
            <person name="Tracey A."/>
            <person name="Holroyd N."/>
            <person name="Lustigman S."/>
            <person name="Berriman M."/>
        </authorList>
    </citation>
    <scope>NUCLEOTIDE SEQUENCE</scope>
</reference>
<keyword evidence="9" id="KW-1185">Reference proteome</keyword>
<feature type="transmembrane region" description="Helical" evidence="5">
    <location>
        <begin position="79"/>
        <end position="105"/>
    </location>
</feature>
<reference evidence="8" key="2">
    <citation type="submission" date="2022-06" db="UniProtKB">
        <authorList>
            <consortium name="EnsemblMetazoa"/>
        </authorList>
    </citation>
    <scope>IDENTIFICATION</scope>
</reference>
<protein>
    <submittedName>
        <fullName evidence="8">DC_STAMP domain-containing protein</fullName>
    </submittedName>
</protein>
<proteinExistence type="predicted"/>
<dbReference type="InterPro" id="IPR051856">
    <property type="entry name" value="CSR-E3_Ligase_Protein"/>
</dbReference>
<dbReference type="InterPro" id="IPR012858">
    <property type="entry name" value="DC_STAMP-like"/>
</dbReference>
<dbReference type="PANTHER" id="PTHR21041">
    <property type="entry name" value="DENDRITIC CELL-SPECIFIC TRANSMEMBRANE PROTEIN"/>
    <property type="match status" value="1"/>
</dbReference>
<evidence type="ECO:0000256" key="5">
    <source>
        <dbReference type="SAM" id="Phobius"/>
    </source>
</evidence>
<keyword evidence="4 5" id="KW-0472">Membrane</keyword>
<feature type="transmembrane region" description="Helical" evidence="5">
    <location>
        <begin position="387"/>
        <end position="411"/>
    </location>
</feature>
<dbReference type="Proteomes" id="UP000024404">
    <property type="component" value="Unassembled WGS sequence"/>
</dbReference>
<dbReference type="InterPro" id="IPR058842">
    <property type="entry name" value="DCST1_C"/>
</dbReference>
<evidence type="ECO:0000256" key="4">
    <source>
        <dbReference type="ARBA" id="ARBA00023136"/>
    </source>
</evidence>
<keyword evidence="3 5" id="KW-1133">Transmembrane helix</keyword>
<evidence type="ECO:0000259" key="6">
    <source>
        <dbReference type="Pfam" id="PF07782"/>
    </source>
</evidence>
<dbReference type="Pfam" id="PF07782">
    <property type="entry name" value="DC_STAMP"/>
    <property type="match status" value="1"/>
</dbReference>
<sequence>MFDELFKEPYREERRIRLGRSKFIDIFFYSGVYDYRWLRIFINFPIGFLIAFLLYKFAWHQINFADFDRIAEQILKWSLIMACSIAFAISPLFRCAIICVLFGALGKNGQNLLSIVVFNSLSSGPLETILQNFKVSSNMITCHIKQKEDMMTQRVVMATGPIEAFMAKQFGKSTSKGRKVIAMLKSLVEPLEYDFTLSDEDKALAATIDAAEVLQTRDSMLNREPEDAKEETKIKVQKPVVPVWNKLKSKLSKLLSMRMHYQCNEVFDKGVKKCHDTFRDMKNKCYSILWFLPIFRGFICDKFDTLQICQVSKKVTEAVTFCDQMTNQVVSRTKNLDSDITDAHNLTEDIMDHLRVNMHYRAIVEPRNIRIYGIKEVKYRIAQNFRFLKIILITFKQVLGCLFIIMIYTIFRDAVEMIRNYLSDIDFNNVFLTPYFWHIDRKREQEGKIFLYPLSKAEMRANNLMQPISPPTKVEIRDSWLPLAKFTFLFVTVLFVIFVDYIFYEIIFNIDGTGFVADLVRQMLEFDYTGHKNATMSLEKCIYNPVSPDWSYVGKYILSPLAIMLLLQVIFGYVIKRAVLFYVIGNIFRKRNKARIIHLYNKMLFVRTNGRKLARARIRFQVERRILEREEIRRKSTLFANTKVEKILDFLFKTGMCLMCEMKYRKRNLINCSNCPAVYCSTCYQENYKTCYACLAKEGKVTSTRTTFFPPDVQKTAETSRNVETTETSPNK</sequence>
<feature type="transmembrane region" description="Helical" evidence="5">
    <location>
        <begin position="557"/>
        <end position="585"/>
    </location>
</feature>
<accession>A0A8R1XZX7</accession>
<evidence type="ECO:0000256" key="1">
    <source>
        <dbReference type="ARBA" id="ARBA00004141"/>
    </source>
</evidence>
<dbReference type="EnsemblMetazoa" id="OVOC7291.1">
    <property type="protein sequence ID" value="OVOC7291.1"/>
    <property type="gene ID" value="WBGene00244100"/>
</dbReference>
<dbReference type="Pfam" id="PF26037">
    <property type="entry name" value="zf-RING_DCST1_C"/>
    <property type="match status" value="1"/>
</dbReference>
<comment type="subcellular location">
    <subcellularLocation>
        <location evidence="1">Membrane</location>
        <topology evidence="1">Multi-pass membrane protein</topology>
    </subcellularLocation>
</comment>
<name>A0A8R1XZX7_ONCVO</name>
<evidence type="ECO:0000256" key="3">
    <source>
        <dbReference type="ARBA" id="ARBA00022989"/>
    </source>
</evidence>
<feature type="transmembrane region" description="Helical" evidence="5">
    <location>
        <begin position="37"/>
        <end position="58"/>
    </location>
</feature>
<dbReference type="OMA" id="STNMITC"/>
<feature type="domain" description="E3 ubiquitin-protein ligase DCST1-like C-terminal" evidence="7">
    <location>
        <begin position="656"/>
        <end position="696"/>
    </location>
</feature>
<feature type="domain" description="Dendritic cell-specific transmembrane protein-like" evidence="6">
    <location>
        <begin position="427"/>
        <end position="509"/>
    </location>
</feature>
<dbReference type="GO" id="GO:0016020">
    <property type="term" value="C:membrane"/>
    <property type="evidence" value="ECO:0007669"/>
    <property type="project" value="UniProtKB-SubCell"/>
</dbReference>
<evidence type="ECO:0000256" key="2">
    <source>
        <dbReference type="ARBA" id="ARBA00022692"/>
    </source>
</evidence>
<dbReference type="PANTHER" id="PTHR21041:SF17">
    <property type="entry name" value="E3 UBIQUITIN-PROTEIN LIGASE DCST1"/>
    <property type="match status" value="1"/>
</dbReference>
<evidence type="ECO:0000313" key="9">
    <source>
        <dbReference type="Proteomes" id="UP000024404"/>
    </source>
</evidence>
<dbReference type="EMBL" id="CMVM020000191">
    <property type="status" value="NOT_ANNOTATED_CDS"/>
    <property type="molecule type" value="Genomic_DNA"/>
</dbReference>
<evidence type="ECO:0000313" key="8">
    <source>
        <dbReference type="EnsemblMetazoa" id="OVOC7291.1"/>
    </source>
</evidence>
<dbReference type="AlphaFoldDB" id="A0A8R1XZX7"/>
<feature type="transmembrane region" description="Helical" evidence="5">
    <location>
        <begin position="483"/>
        <end position="504"/>
    </location>
</feature>
<organism evidence="8 9">
    <name type="scientific">Onchocerca volvulus</name>
    <dbReference type="NCBI Taxonomy" id="6282"/>
    <lineage>
        <taxon>Eukaryota</taxon>
        <taxon>Metazoa</taxon>
        <taxon>Ecdysozoa</taxon>
        <taxon>Nematoda</taxon>
        <taxon>Chromadorea</taxon>
        <taxon>Rhabditida</taxon>
        <taxon>Spirurina</taxon>
        <taxon>Spiruromorpha</taxon>
        <taxon>Filarioidea</taxon>
        <taxon>Onchocercidae</taxon>
        <taxon>Onchocerca</taxon>
    </lineage>
</organism>
<keyword evidence="2 5" id="KW-0812">Transmembrane</keyword>
<evidence type="ECO:0000259" key="7">
    <source>
        <dbReference type="Pfam" id="PF26037"/>
    </source>
</evidence>